<protein>
    <recommendedName>
        <fullName evidence="12">Lycopene epsilon cyclase</fullName>
    </recommendedName>
</protein>
<evidence type="ECO:0008006" key="12">
    <source>
        <dbReference type="Google" id="ProtNLM"/>
    </source>
</evidence>
<dbReference type="Gene3D" id="3.50.50.60">
    <property type="entry name" value="FAD/NAD(P)-binding domain"/>
    <property type="match status" value="1"/>
</dbReference>
<dbReference type="FunFam" id="3.50.50.60:FF:000101">
    <property type="entry name" value="lycopene epsilon cyclase, chloroplastic"/>
    <property type="match status" value="1"/>
</dbReference>
<keyword evidence="4" id="KW-0934">Plastid</keyword>
<accession>A0A835K1J8</accession>
<evidence type="ECO:0000256" key="3">
    <source>
        <dbReference type="ARBA" id="ARBA00006599"/>
    </source>
</evidence>
<dbReference type="Pfam" id="PF05834">
    <property type="entry name" value="Lycopene_cycl"/>
    <property type="match status" value="1"/>
</dbReference>
<dbReference type="NCBIfam" id="TIGR01790">
    <property type="entry name" value="carotene-cycl"/>
    <property type="match status" value="1"/>
</dbReference>
<evidence type="ECO:0000256" key="7">
    <source>
        <dbReference type="ARBA" id="ARBA00023235"/>
    </source>
</evidence>
<dbReference type="PANTHER" id="PTHR39757">
    <property type="match status" value="1"/>
</dbReference>
<keyword evidence="5" id="KW-0125">Carotenoid biosynthesis</keyword>
<dbReference type="EMBL" id="JADGMS010000006">
    <property type="protein sequence ID" value="KAF9680439.1"/>
    <property type="molecule type" value="Genomic_DNA"/>
</dbReference>
<evidence type="ECO:0000256" key="9">
    <source>
        <dbReference type="SAM" id="Phobius"/>
    </source>
</evidence>
<sequence length="546" mass="60481">MECAGARNFGAMAAALFTCPRPVWRSKTGVAAQPHSSRRSGSSAKQSVFNSSKRYRLHQVRSGGGSNSSRGMNDSCSSVAVKEGKFADEEDFIKAGGSELVFVQMQQRKLRPITTSGEILDLVVVGCGPAGLALAAESAKLGLNVGLVGPDLPFTNNYGVWEDEFKDLGLDGCIEHVWRDTIVYLDNNDPVLIGRAYGRVSRYLLHEELLRRCVESGVSYLSSKVERITEATDGHSLVACEHGIVVPCRLATVASGAASGKLLQYEVGGPRVSVQTAYGVEVEVENNPYDPSLMVFMDYRDYVKQKVQCLEADYPTFLYAMPMSSTRVFFEETCLASKDAMPFDLLKKKLLSRLETMGIRVLKTYEEEWSYIPVGGSLPNTEQKNLAFGAAASMVHPATGYSVVRSLSEAPNYASVIANILNQDHSKGKLIPERHNANISMQAWNTLWPLERKRQRAFFLFGLALILQLDVEGIRTFFHTFFRLPKMWQGFLGSSLSSADLMLFAFYMFVIAPNDLRMCLVRHLLSDPTGATMIRTYLTSKIYRVP</sequence>
<evidence type="ECO:0000313" key="11">
    <source>
        <dbReference type="Proteomes" id="UP000657918"/>
    </source>
</evidence>
<keyword evidence="6" id="KW-0809">Transit peptide</keyword>
<dbReference type="InterPro" id="IPR010108">
    <property type="entry name" value="Lycopene_cyclase_b/e"/>
</dbReference>
<keyword evidence="7" id="KW-0413">Isomerase</keyword>
<evidence type="ECO:0000256" key="1">
    <source>
        <dbReference type="ARBA" id="ARBA00004474"/>
    </source>
</evidence>
<evidence type="ECO:0000256" key="5">
    <source>
        <dbReference type="ARBA" id="ARBA00022746"/>
    </source>
</evidence>
<dbReference type="GO" id="GO:0016705">
    <property type="term" value="F:oxidoreductase activity, acting on paired donors, with incorporation or reduction of molecular oxygen"/>
    <property type="evidence" value="ECO:0007669"/>
    <property type="project" value="InterPro"/>
</dbReference>
<keyword evidence="9" id="KW-0472">Membrane</keyword>
<proteinExistence type="inferred from homology"/>
<keyword evidence="11" id="KW-1185">Reference proteome</keyword>
<dbReference type="InterPro" id="IPR036188">
    <property type="entry name" value="FAD/NAD-bd_sf"/>
</dbReference>
<feature type="region of interest" description="Disordered" evidence="8">
    <location>
        <begin position="28"/>
        <end position="50"/>
    </location>
</feature>
<comment type="subcellular location">
    <subcellularLocation>
        <location evidence="1">Plastid</location>
    </subcellularLocation>
</comment>
<organism evidence="10 11">
    <name type="scientific">Salix dunnii</name>
    <dbReference type="NCBI Taxonomy" id="1413687"/>
    <lineage>
        <taxon>Eukaryota</taxon>
        <taxon>Viridiplantae</taxon>
        <taxon>Streptophyta</taxon>
        <taxon>Embryophyta</taxon>
        <taxon>Tracheophyta</taxon>
        <taxon>Spermatophyta</taxon>
        <taxon>Magnoliopsida</taxon>
        <taxon>eudicotyledons</taxon>
        <taxon>Gunneridae</taxon>
        <taxon>Pentapetalae</taxon>
        <taxon>rosids</taxon>
        <taxon>fabids</taxon>
        <taxon>Malpighiales</taxon>
        <taxon>Salicaceae</taxon>
        <taxon>Saliceae</taxon>
        <taxon>Salix</taxon>
    </lineage>
</organism>
<dbReference type="Proteomes" id="UP000657918">
    <property type="component" value="Unassembled WGS sequence"/>
</dbReference>
<evidence type="ECO:0000313" key="10">
    <source>
        <dbReference type="EMBL" id="KAF9680439.1"/>
    </source>
</evidence>
<dbReference type="PANTHER" id="PTHR39757:SF3">
    <property type="entry name" value="LYCOPENE EPSILON CYCLASE, CHLOROPLASTIC"/>
    <property type="match status" value="1"/>
</dbReference>
<reference evidence="10 11" key="1">
    <citation type="submission" date="2020-10" db="EMBL/GenBank/DDBJ databases">
        <title>Plant Genome Project.</title>
        <authorList>
            <person name="Zhang R.-G."/>
        </authorList>
    </citation>
    <scope>NUCLEOTIDE SEQUENCE [LARGE SCALE GENOMIC DNA]</scope>
    <source>
        <strain evidence="10">FAFU-HL-1</strain>
        <tissue evidence="10">Leaf</tissue>
    </source>
</reference>
<comment type="similarity">
    <text evidence="3">Belongs to the lycopene cyclase family.</text>
</comment>
<evidence type="ECO:0000256" key="4">
    <source>
        <dbReference type="ARBA" id="ARBA00022640"/>
    </source>
</evidence>
<dbReference type="SUPFAM" id="SSF51905">
    <property type="entry name" value="FAD/NAD(P)-binding domain"/>
    <property type="match status" value="1"/>
</dbReference>
<feature type="transmembrane region" description="Helical" evidence="9">
    <location>
        <begin position="490"/>
        <end position="512"/>
    </location>
</feature>
<dbReference type="AlphaFoldDB" id="A0A835K1J8"/>
<gene>
    <name evidence="10" type="ORF">SADUNF_Sadunf06G0121300</name>
</gene>
<comment type="pathway">
    <text evidence="2">Carotenoid biosynthesis.</text>
</comment>
<evidence type="ECO:0000256" key="6">
    <source>
        <dbReference type="ARBA" id="ARBA00022946"/>
    </source>
</evidence>
<keyword evidence="9" id="KW-0812">Transmembrane</keyword>
<dbReference type="GO" id="GO:0009975">
    <property type="term" value="F:cyclase activity"/>
    <property type="evidence" value="ECO:0007669"/>
    <property type="project" value="UniProtKB-ARBA"/>
</dbReference>
<comment type="caution">
    <text evidence="10">The sequence shown here is derived from an EMBL/GenBank/DDBJ whole genome shotgun (WGS) entry which is preliminary data.</text>
</comment>
<name>A0A835K1J8_9ROSI</name>
<keyword evidence="9" id="KW-1133">Transmembrane helix</keyword>
<dbReference type="GO" id="GO:0009536">
    <property type="term" value="C:plastid"/>
    <property type="evidence" value="ECO:0007669"/>
    <property type="project" value="UniProtKB-SubCell"/>
</dbReference>
<dbReference type="GO" id="GO:0016117">
    <property type="term" value="P:carotenoid biosynthetic process"/>
    <property type="evidence" value="ECO:0007669"/>
    <property type="project" value="UniProtKB-KW"/>
</dbReference>
<dbReference type="OrthoDB" id="2015447at2759"/>
<evidence type="ECO:0000256" key="8">
    <source>
        <dbReference type="SAM" id="MobiDB-lite"/>
    </source>
</evidence>
<dbReference type="GO" id="GO:0016860">
    <property type="term" value="F:intramolecular oxidoreductase activity"/>
    <property type="evidence" value="ECO:0007669"/>
    <property type="project" value="UniProtKB-ARBA"/>
</dbReference>
<evidence type="ECO:0000256" key="2">
    <source>
        <dbReference type="ARBA" id="ARBA00004829"/>
    </source>
</evidence>